<comment type="caution">
    <text evidence="7">The sequence shown here is derived from an EMBL/GenBank/DDBJ whole genome shotgun (WGS) entry which is preliminary data.</text>
</comment>
<keyword evidence="5" id="KW-0472">Membrane</keyword>
<dbReference type="SUPFAM" id="SSF46626">
    <property type="entry name" value="Cytochrome c"/>
    <property type="match status" value="1"/>
</dbReference>
<evidence type="ECO:0000313" key="8">
    <source>
        <dbReference type="Proteomes" id="UP000534783"/>
    </source>
</evidence>
<dbReference type="InterPro" id="IPR009056">
    <property type="entry name" value="Cyt_c-like_dom"/>
</dbReference>
<dbReference type="Gene3D" id="1.10.760.10">
    <property type="entry name" value="Cytochrome c-like domain"/>
    <property type="match status" value="1"/>
</dbReference>
<proteinExistence type="predicted"/>
<keyword evidence="8" id="KW-1185">Reference proteome</keyword>
<keyword evidence="5" id="KW-1133">Transmembrane helix</keyword>
<dbReference type="RefSeq" id="WP_168059593.1">
    <property type="nucleotide sequence ID" value="NZ_VTOW01000002.1"/>
</dbReference>
<organism evidence="7 8">
    <name type="scientific">Candidatus Manganitrophus noduliformans</name>
    <dbReference type="NCBI Taxonomy" id="2606439"/>
    <lineage>
        <taxon>Bacteria</taxon>
        <taxon>Pseudomonadati</taxon>
        <taxon>Nitrospirota</taxon>
        <taxon>Nitrospiria</taxon>
        <taxon>Candidatus Troglogloeales</taxon>
        <taxon>Candidatus Manganitrophaceae</taxon>
        <taxon>Candidatus Manganitrophus</taxon>
    </lineage>
</organism>
<feature type="transmembrane region" description="Helical" evidence="5">
    <location>
        <begin position="36"/>
        <end position="58"/>
    </location>
</feature>
<keyword evidence="5" id="KW-0812">Transmembrane</keyword>
<evidence type="ECO:0000256" key="5">
    <source>
        <dbReference type="SAM" id="Phobius"/>
    </source>
</evidence>
<dbReference type="GO" id="GO:0020037">
    <property type="term" value="F:heme binding"/>
    <property type="evidence" value="ECO:0007669"/>
    <property type="project" value="InterPro"/>
</dbReference>
<protein>
    <submittedName>
        <fullName evidence="7">Cytochrome c</fullName>
    </submittedName>
</protein>
<keyword evidence="3 4" id="KW-0408">Iron</keyword>
<feature type="domain" description="Cytochrome c" evidence="6">
    <location>
        <begin position="142"/>
        <end position="239"/>
    </location>
</feature>
<dbReference type="InterPro" id="IPR036909">
    <property type="entry name" value="Cyt_c-like_dom_sf"/>
</dbReference>
<keyword evidence="1 4" id="KW-0349">Heme</keyword>
<feature type="transmembrane region" description="Helical" evidence="5">
    <location>
        <begin position="12"/>
        <end position="30"/>
    </location>
</feature>
<evidence type="ECO:0000256" key="3">
    <source>
        <dbReference type="ARBA" id="ARBA00023004"/>
    </source>
</evidence>
<dbReference type="Pfam" id="PF13442">
    <property type="entry name" value="Cytochrome_CBB3"/>
    <property type="match status" value="1"/>
</dbReference>
<dbReference type="PROSITE" id="PS51007">
    <property type="entry name" value="CYTC"/>
    <property type="match status" value="1"/>
</dbReference>
<evidence type="ECO:0000259" key="6">
    <source>
        <dbReference type="PROSITE" id="PS51007"/>
    </source>
</evidence>
<evidence type="ECO:0000256" key="2">
    <source>
        <dbReference type="ARBA" id="ARBA00022723"/>
    </source>
</evidence>
<dbReference type="EMBL" id="VTOW01000002">
    <property type="protein sequence ID" value="NKE71186.1"/>
    <property type="molecule type" value="Genomic_DNA"/>
</dbReference>
<accession>A0A7X6IAX7</accession>
<dbReference type="GO" id="GO:0046872">
    <property type="term" value="F:metal ion binding"/>
    <property type="evidence" value="ECO:0007669"/>
    <property type="project" value="UniProtKB-KW"/>
</dbReference>
<keyword evidence="2 4" id="KW-0479">Metal-binding</keyword>
<evidence type="ECO:0000313" key="7">
    <source>
        <dbReference type="EMBL" id="NKE71186.1"/>
    </source>
</evidence>
<evidence type="ECO:0000256" key="4">
    <source>
        <dbReference type="PROSITE-ProRule" id="PRU00433"/>
    </source>
</evidence>
<name>A0A7X6IAX7_9BACT</name>
<dbReference type="GO" id="GO:0009055">
    <property type="term" value="F:electron transfer activity"/>
    <property type="evidence" value="ECO:0007669"/>
    <property type="project" value="InterPro"/>
</dbReference>
<sequence>MEKIKKKGMPPGLRVALSLALFYLFLRFIVQPPLPFSVIFMYMAMAVAGAIMYLTLFFDIKEVIVNPIYTFLGGGVEGGVAKGGRYALLVAMPLVVWFGSYQKFNKEIQPPLDPRVIHPAPPVEFTGLYNPFNVEDKETLRKSVADGKEIYYKNCIFCHGDLLDGDGIFAHGFNPRPANFQDPGVLPMLQESFLFWRISTGGIGLPQESTPWSSAMPKWEDMLTDEERWKVILFLSDYTGFVPRSWE</sequence>
<evidence type="ECO:0000256" key="1">
    <source>
        <dbReference type="ARBA" id="ARBA00022617"/>
    </source>
</evidence>
<reference evidence="7 8" key="1">
    <citation type="journal article" date="2020" name="Nature">
        <title>Bacterial chemolithoautotrophy via manganese oxidation.</title>
        <authorList>
            <person name="Yu H."/>
            <person name="Leadbetter J.R."/>
        </authorList>
    </citation>
    <scope>NUCLEOTIDE SEQUENCE [LARGE SCALE GENOMIC DNA]</scope>
    <source>
        <strain evidence="7 8">Mn-1</strain>
    </source>
</reference>
<dbReference type="AlphaFoldDB" id="A0A7X6IAX7"/>
<dbReference type="Proteomes" id="UP000534783">
    <property type="component" value="Unassembled WGS sequence"/>
</dbReference>
<gene>
    <name evidence="7" type="ORF">MNODULE_10605</name>
</gene>